<dbReference type="SUPFAM" id="SSF56935">
    <property type="entry name" value="Porins"/>
    <property type="match status" value="1"/>
</dbReference>
<proteinExistence type="predicted"/>
<dbReference type="OrthoDB" id="197869at2"/>
<organism evidence="3 4">
    <name type="scientific">Moritella marina ATCC 15381</name>
    <dbReference type="NCBI Taxonomy" id="1202962"/>
    <lineage>
        <taxon>Bacteria</taxon>
        <taxon>Pseudomonadati</taxon>
        <taxon>Pseudomonadota</taxon>
        <taxon>Gammaproteobacteria</taxon>
        <taxon>Alteromonadales</taxon>
        <taxon>Moritellaceae</taxon>
        <taxon>Moritella</taxon>
    </lineage>
</organism>
<feature type="signal peptide" evidence="2">
    <location>
        <begin position="1"/>
        <end position="22"/>
    </location>
</feature>
<keyword evidence="2" id="KW-0732">Signal</keyword>
<evidence type="ECO:0000256" key="2">
    <source>
        <dbReference type="SAM" id="SignalP"/>
    </source>
</evidence>
<accession>A0A5J6WG08</accession>
<protein>
    <recommendedName>
        <fullName evidence="5">Porin</fullName>
    </recommendedName>
</protein>
<reference evidence="3 4" key="1">
    <citation type="submission" date="2019-09" db="EMBL/GenBank/DDBJ databases">
        <title>Hybrid Assembly of the complete Genome of the Deep-Sea Bacterium Moritella marina from long Nanopore and Illumina reads.</title>
        <authorList>
            <person name="Magin S."/>
            <person name="Georgoulis A."/>
            <person name="Papadimitriou K."/>
            <person name="Iliakis G."/>
            <person name="Vorgias C.E."/>
        </authorList>
    </citation>
    <scope>NUCLEOTIDE SEQUENCE [LARGE SCALE GENOMIC DNA]</scope>
    <source>
        <strain evidence="3 4">MP-1</strain>
    </source>
</reference>
<feature type="coiled-coil region" evidence="1">
    <location>
        <begin position="22"/>
        <end position="49"/>
    </location>
</feature>
<keyword evidence="1" id="KW-0175">Coiled coil</keyword>
<evidence type="ECO:0000256" key="1">
    <source>
        <dbReference type="SAM" id="Coils"/>
    </source>
</evidence>
<evidence type="ECO:0000313" key="4">
    <source>
        <dbReference type="Proteomes" id="UP000327424"/>
    </source>
</evidence>
<dbReference type="RefSeq" id="WP_019443058.1">
    <property type="nucleotide sequence ID" value="NZ_ALOE01000039.1"/>
</dbReference>
<evidence type="ECO:0008006" key="5">
    <source>
        <dbReference type="Google" id="ProtNLM"/>
    </source>
</evidence>
<evidence type="ECO:0000313" key="3">
    <source>
        <dbReference type="EMBL" id="QFI36866.1"/>
    </source>
</evidence>
<dbReference type="Proteomes" id="UP000327424">
    <property type="component" value="Chromosome"/>
</dbReference>
<dbReference type="Gene3D" id="2.40.160.10">
    <property type="entry name" value="Porin"/>
    <property type="match status" value="1"/>
</dbReference>
<dbReference type="AlphaFoldDB" id="A0A5J6WG08"/>
<feature type="chain" id="PRO_5023830477" description="Porin" evidence="2">
    <location>
        <begin position="23"/>
        <end position="395"/>
    </location>
</feature>
<dbReference type="InterPro" id="IPR023614">
    <property type="entry name" value="Porin_dom_sf"/>
</dbReference>
<sequence>MMNKTLMATALLSALASTAVHADTTSEEVAALQQQVDSLSSLIANISKDTIHVSGFASGAFGIANNDAGYAGYTTDGSYHEDSLFGVQATFKPSKSLEATIQLVAKGSLDWTPKVTAAYLGYTFDNDIKLRAGKLRLPLFMLSDYLDLGYAQPWARSPEEVYGRVPISSFTGVDASYEIELEDSYINLQAFTGSETMSDESSAGGVGTVEDMVGLVSTWNDDYWTVRASYTIATVKDVEFPIVGIDANNGKPITALPNIESESGSYASFGVRYENENWLVMGEATQTRVDGYFSDSNAGYVTVGYHLNQVMPYVSVARLETVDNEERESLNQAAQSLTYQRNAYSVGTRWDIQPGLAMKFDVTYANNFGDTNGGLDPKSTEDSTTVFTIKVDATF</sequence>
<gene>
    <name evidence="3" type="ORF">FR932_02935</name>
</gene>
<keyword evidence="4" id="KW-1185">Reference proteome</keyword>
<name>A0A5J6WG08_MORMI</name>
<dbReference type="EMBL" id="CP044399">
    <property type="protein sequence ID" value="QFI36866.1"/>
    <property type="molecule type" value="Genomic_DNA"/>
</dbReference>
<dbReference type="KEGG" id="mmaa:FR932_02935"/>